<dbReference type="InterPro" id="IPR008145">
    <property type="entry name" value="GK/Ca_channel_bsu"/>
</dbReference>
<evidence type="ECO:0000259" key="1">
    <source>
        <dbReference type="PROSITE" id="PS50052"/>
    </source>
</evidence>
<dbReference type="AlphaFoldDB" id="A0A815MCA0"/>
<protein>
    <recommendedName>
        <fullName evidence="1">Guanylate kinase-like domain-containing protein</fullName>
    </recommendedName>
</protein>
<dbReference type="SUPFAM" id="SSF52540">
    <property type="entry name" value="P-loop containing nucleoside triphosphate hydrolases"/>
    <property type="match status" value="1"/>
</dbReference>
<organism evidence="2 6">
    <name type="scientific">Rotaria sordida</name>
    <dbReference type="NCBI Taxonomy" id="392033"/>
    <lineage>
        <taxon>Eukaryota</taxon>
        <taxon>Metazoa</taxon>
        <taxon>Spiralia</taxon>
        <taxon>Gnathifera</taxon>
        <taxon>Rotifera</taxon>
        <taxon>Eurotatoria</taxon>
        <taxon>Bdelloidea</taxon>
        <taxon>Philodinida</taxon>
        <taxon>Philodinidae</taxon>
        <taxon>Rotaria</taxon>
    </lineage>
</organism>
<dbReference type="PANTHER" id="PTHR23122">
    <property type="entry name" value="MEMBRANE-ASSOCIATED GUANYLATE KINASE MAGUK"/>
    <property type="match status" value="1"/>
</dbReference>
<dbReference type="FunFam" id="3.30.63.10:FF:000002">
    <property type="entry name" value="Guanylate kinase 1"/>
    <property type="match status" value="1"/>
</dbReference>
<dbReference type="InterPro" id="IPR050716">
    <property type="entry name" value="MAGUK"/>
</dbReference>
<gene>
    <name evidence="5" type="ORF">FNK824_LOCUS34544</name>
    <name evidence="4" type="ORF">OTI717_LOCUS34949</name>
    <name evidence="2" type="ORF">RFH988_LOCUS35594</name>
    <name evidence="3" type="ORF">SEV965_LOCUS37555</name>
</gene>
<dbReference type="PROSITE" id="PS50052">
    <property type="entry name" value="GUANYLATE_KINASE_2"/>
    <property type="match status" value="1"/>
</dbReference>
<name>A0A815MCA0_9BILA</name>
<feature type="domain" description="Guanylate kinase-like" evidence="1">
    <location>
        <begin position="1"/>
        <end position="176"/>
    </location>
</feature>
<dbReference type="InterPro" id="IPR027417">
    <property type="entry name" value="P-loop_NTPase"/>
</dbReference>
<evidence type="ECO:0000313" key="5">
    <source>
        <dbReference type="EMBL" id="CAF4168147.1"/>
    </source>
</evidence>
<sequence>MRPVIVDPYKELLNNQLIDDRPDKLANWIPHTSRSKHEKEVDGREYYFVTTHEQIKKDIQNYLFIKAGKYGGNLYGTSVHVVQEVLNSSKHCILDMNGHAIRGLITPDLYSSPIFIKPCNMKWIMDNIREEANEKHARQIYEKSINIKQQFEDVLTVIVEEDTLSDVYDRIFDVIDHEQ</sequence>
<evidence type="ECO:0000313" key="2">
    <source>
        <dbReference type="EMBL" id="CAF1421399.1"/>
    </source>
</evidence>
<dbReference type="Proteomes" id="UP000663882">
    <property type="component" value="Unassembled WGS sequence"/>
</dbReference>
<dbReference type="Gene3D" id="3.30.63.10">
    <property type="entry name" value="Guanylate Kinase phosphate binding domain"/>
    <property type="match status" value="1"/>
</dbReference>
<dbReference type="InterPro" id="IPR008144">
    <property type="entry name" value="Guanylate_kin-like_dom"/>
</dbReference>
<dbReference type="OrthoDB" id="78824at2759"/>
<comment type="caution">
    <text evidence="2">The sequence shown here is derived from an EMBL/GenBank/DDBJ whole genome shotgun (WGS) entry which is preliminary data.</text>
</comment>
<accession>A0A815MCA0</accession>
<evidence type="ECO:0000313" key="4">
    <source>
        <dbReference type="EMBL" id="CAF4122943.1"/>
    </source>
</evidence>
<reference evidence="2" key="1">
    <citation type="submission" date="2021-02" db="EMBL/GenBank/DDBJ databases">
        <authorList>
            <person name="Nowell W R."/>
        </authorList>
    </citation>
    <scope>NUCLEOTIDE SEQUENCE</scope>
</reference>
<dbReference type="EMBL" id="CAJOBE010013674">
    <property type="protein sequence ID" value="CAF4168147.1"/>
    <property type="molecule type" value="Genomic_DNA"/>
</dbReference>
<dbReference type="Proteomes" id="UP000663874">
    <property type="component" value="Unassembled WGS sequence"/>
</dbReference>
<evidence type="ECO:0000313" key="6">
    <source>
        <dbReference type="Proteomes" id="UP000663882"/>
    </source>
</evidence>
<dbReference type="Proteomes" id="UP000663889">
    <property type="component" value="Unassembled WGS sequence"/>
</dbReference>
<dbReference type="Proteomes" id="UP000663823">
    <property type="component" value="Unassembled WGS sequence"/>
</dbReference>
<dbReference type="Pfam" id="PF00625">
    <property type="entry name" value="Guanylate_kin"/>
    <property type="match status" value="1"/>
</dbReference>
<proteinExistence type="predicted"/>
<dbReference type="EMBL" id="CAJNOU010007879">
    <property type="protein sequence ID" value="CAF1531529.1"/>
    <property type="molecule type" value="Genomic_DNA"/>
</dbReference>
<dbReference type="Gene3D" id="3.40.50.300">
    <property type="entry name" value="P-loop containing nucleotide triphosphate hydrolases"/>
    <property type="match status" value="1"/>
</dbReference>
<dbReference type="SMART" id="SM00072">
    <property type="entry name" value="GuKc"/>
    <property type="match status" value="1"/>
</dbReference>
<dbReference type="EMBL" id="CAJOAX010012987">
    <property type="protein sequence ID" value="CAF4122943.1"/>
    <property type="molecule type" value="Genomic_DNA"/>
</dbReference>
<dbReference type="EMBL" id="CAJNOO010005510">
    <property type="protein sequence ID" value="CAF1421399.1"/>
    <property type="molecule type" value="Genomic_DNA"/>
</dbReference>
<evidence type="ECO:0000313" key="3">
    <source>
        <dbReference type="EMBL" id="CAF1531529.1"/>
    </source>
</evidence>